<name>A0A067SCU2_GALM3</name>
<evidence type="ECO:0000313" key="2">
    <source>
        <dbReference type="Proteomes" id="UP000027222"/>
    </source>
</evidence>
<gene>
    <name evidence="1" type="ORF">GALMADRAFT_1029005</name>
</gene>
<proteinExistence type="predicted"/>
<keyword evidence="2" id="KW-1185">Reference proteome</keyword>
<dbReference type="HOGENOM" id="CLU_900308_0_0_1"/>
<evidence type="ECO:0000313" key="1">
    <source>
        <dbReference type="EMBL" id="KDR68750.1"/>
    </source>
</evidence>
<sequence>MTCLDVYTRCLEFISRYPNKRKKKHVDNVKMTLHDHAPKILAYIWMLFESSKPIQNPFPLEPTWIHSVTKFLAGLFKLIDEPVDKISDWGSDESSGSTPEIMIHNLYFVTKIVHVSTHCLLFSDANSPLQQLLYTREMIYEADGLDAGSIAFEHYYEDARRQRWVIPQFSRLLDATMPDEVLCEIIENFIDFVAPHAEKSLCEKALFVSLAILGRLETTWTDAEHPKKKRKIVQSNKMLQLFFNIPNATGLNVLVKIVTKYQAAELMASALVIFANNFDREDRRKGSAQDKCRSLPVTLSYEMGMYQSF</sequence>
<dbReference type="Proteomes" id="UP000027222">
    <property type="component" value="Unassembled WGS sequence"/>
</dbReference>
<protein>
    <submittedName>
        <fullName evidence="1">Uncharacterized protein</fullName>
    </submittedName>
</protein>
<accession>A0A067SCU2</accession>
<reference evidence="2" key="1">
    <citation type="journal article" date="2014" name="Proc. Natl. Acad. Sci. U.S.A.">
        <title>Extensive sampling of basidiomycete genomes demonstrates inadequacy of the white-rot/brown-rot paradigm for wood decay fungi.</title>
        <authorList>
            <person name="Riley R."/>
            <person name="Salamov A.A."/>
            <person name="Brown D.W."/>
            <person name="Nagy L.G."/>
            <person name="Floudas D."/>
            <person name="Held B.W."/>
            <person name="Levasseur A."/>
            <person name="Lombard V."/>
            <person name="Morin E."/>
            <person name="Otillar R."/>
            <person name="Lindquist E.A."/>
            <person name="Sun H."/>
            <person name="LaButti K.M."/>
            <person name="Schmutz J."/>
            <person name="Jabbour D."/>
            <person name="Luo H."/>
            <person name="Baker S.E."/>
            <person name="Pisabarro A.G."/>
            <person name="Walton J.D."/>
            <person name="Blanchette R.A."/>
            <person name="Henrissat B."/>
            <person name="Martin F."/>
            <person name="Cullen D."/>
            <person name="Hibbett D.S."/>
            <person name="Grigoriev I.V."/>
        </authorList>
    </citation>
    <scope>NUCLEOTIDE SEQUENCE [LARGE SCALE GENOMIC DNA]</scope>
    <source>
        <strain evidence="2">CBS 339.88</strain>
    </source>
</reference>
<dbReference type="AlphaFoldDB" id="A0A067SCU2"/>
<organism evidence="1 2">
    <name type="scientific">Galerina marginata (strain CBS 339.88)</name>
    <dbReference type="NCBI Taxonomy" id="685588"/>
    <lineage>
        <taxon>Eukaryota</taxon>
        <taxon>Fungi</taxon>
        <taxon>Dikarya</taxon>
        <taxon>Basidiomycota</taxon>
        <taxon>Agaricomycotina</taxon>
        <taxon>Agaricomycetes</taxon>
        <taxon>Agaricomycetidae</taxon>
        <taxon>Agaricales</taxon>
        <taxon>Agaricineae</taxon>
        <taxon>Strophariaceae</taxon>
        <taxon>Galerina</taxon>
    </lineage>
</organism>
<dbReference type="EMBL" id="KL142406">
    <property type="protein sequence ID" value="KDR68750.1"/>
    <property type="molecule type" value="Genomic_DNA"/>
</dbReference>